<dbReference type="InterPro" id="IPR040607">
    <property type="entry name" value="ALP_N"/>
</dbReference>
<dbReference type="Proteomes" id="UP000270673">
    <property type="component" value="Chromosome"/>
</dbReference>
<sequence length="321" mass="35947">MMKSYCFPSTYEFTNQELSNVANNLLDGIKIKINENDYIVGNLALREGYSPHKNINSAPTEEEYQLLLKAGLLLAASQGDFAMNLTVGFPFSTYMLYRDEVRKIIGTEQTITFDGGTFGQAGLETKKINIAEVDVIPEIVGCITAVREGSIRAQGNFFMISLGFGTCEAVVSTPSGIVNRSAVSMNGVRYAVQLFEHELSKKFYLDLKTEHQLDVLFQEGRVTINRVRHDVADLRKKVLRMYYNDVISPRLKKAFTDDDFSKCNQMFVAGGGAYYQDLIDCIKEEFGNFLSISVYPEPEKCASHGYCLHSKSKLGNAYLLT</sequence>
<dbReference type="RefSeq" id="WP_127075674.1">
    <property type="nucleotide sequence ID" value="NZ_CP032819.1"/>
</dbReference>
<dbReference type="SUPFAM" id="SSF53067">
    <property type="entry name" value="Actin-like ATPase domain"/>
    <property type="match status" value="2"/>
</dbReference>
<evidence type="ECO:0000259" key="1">
    <source>
        <dbReference type="Pfam" id="PF17989"/>
    </source>
</evidence>
<keyword evidence="3" id="KW-1185">Reference proteome</keyword>
<dbReference type="OrthoDB" id="627216at2"/>
<evidence type="ECO:0000313" key="3">
    <source>
        <dbReference type="Proteomes" id="UP000270673"/>
    </source>
</evidence>
<reference evidence="2 3" key="1">
    <citation type="submission" date="2018-10" db="EMBL/GenBank/DDBJ databases">
        <title>Butyricimonas faecalis sp. nov., isolated from human faeces and emended description of the genus Butyricimonas.</title>
        <authorList>
            <person name="Le Roy T."/>
            <person name="Van der Smissen P."/>
            <person name="Paquot A."/>
            <person name="Delzenne N."/>
            <person name="Muccioli G."/>
            <person name="Collet J.-F."/>
            <person name="Cani P.D."/>
        </authorList>
    </citation>
    <scope>NUCLEOTIDE SEQUENCE [LARGE SCALE GENOMIC DNA]</scope>
    <source>
        <strain evidence="2 3">H184</strain>
    </source>
</reference>
<dbReference type="Gene3D" id="3.30.420.40">
    <property type="match status" value="2"/>
</dbReference>
<proteinExistence type="predicted"/>
<name>A0A3Q9ISH6_9BACT</name>
<gene>
    <name evidence="2" type="ORF">D8S85_20950</name>
</gene>
<dbReference type="InterPro" id="IPR043129">
    <property type="entry name" value="ATPase_NBD"/>
</dbReference>
<protein>
    <recommendedName>
        <fullName evidence="1">Actin-like protein N-terminal domain-containing protein</fullName>
    </recommendedName>
</protein>
<dbReference type="KEGG" id="buy:D8S85_20950"/>
<dbReference type="AlphaFoldDB" id="A0A3Q9ISH6"/>
<dbReference type="EMBL" id="CP032819">
    <property type="protein sequence ID" value="AZS31769.1"/>
    <property type="molecule type" value="Genomic_DNA"/>
</dbReference>
<organism evidence="2 3">
    <name type="scientific">Butyricimonas faecalis</name>
    <dbReference type="NCBI Taxonomy" id="2093856"/>
    <lineage>
        <taxon>Bacteria</taxon>
        <taxon>Pseudomonadati</taxon>
        <taxon>Bacteroidota</taxon>
        <taxon>Bacteroidia</taxon>
        <taxon>Bacteroidales</taxon>
        <taxon>Odoribacteraceae</taxon>
        <taxon>Butyricimonas</taxon>
    </lineage>
</organism>
<evidence type="ECO:0000313" key="2">
    <source>
        <dbReference type="EMBL" id="AZS31769.1"/>
    </source>
</evidence>
<accession>A0A3Q9ISH6</accession>
<dbReference type="Pfam" id="PF17989">
    <property type="entry name" value="ALP_N"/>
    <property type="match status" value="1"/>
</dbReference>
<feature type="domain" description="Actin-like protein N-terminal" evidence="1">
    <location>
        <begin position="4"/>
        <end position="141"/>
    </location>
</feature>